<accession>A0A1G7JJI8</accession>
<keyword evidence="4" id="KW-1185">Reference proteome</keyword>
<dbReference type="OrthoDB" id="118164at2"/>
<feature type="domain" description="Peptidase M56" evidence="2">
    <location>
        <begin position="11"/>
        <end position="274"/>
    </location>
</feature>
<dbReference type="Proteomes" id="UP000182427">
    <property type="component" value="Chromosome I"/>
</dbReference>
<feature type="transmembrane region" description="Helical" evidence="1">
    <location>
        <begin position="48"/>
        <end position="70"/>
    </location>
</feature>
<dbReference type="Pfam" id="PF05569">
    <property type="entry name" value="Peptidase_M56"/>
    <property type="match status" value="1"/>
</dbReference>
<dbReference type="PANTHER" id="PTHR34978:SF3">
    <property type="entry name" value="SLR0241 PROTEIN"/>
    <property type="match status" value="1"/>
</dbReference>
<proteinExistence type="predicted"/>
<name>A0A1G7JJI8_9BACT</name>
<sequence>MTPVLAHVSSVMATSWAASLWQGLALSLLAVALLRLMPKASAALRHSILLAVFAAATVLPLLHMPLHVAAMAPQASSAAIRMAPWLAAAIAAVWLLASLYRAISLGMAWMHLRQVRREATPIAVGAMDTFSAGNRRAVLCSSSQVSSPAVLGFFRPVLLLPEWLVPTLSADELRQIAAHECEHLRRHDDWINLALQIGLVVMPLNPALLWLNRRIGEQRELACDAAVVASTAQPLAYAASLTRMAEQRMQQNGLRLALAALGRKSELAQRVHALLREPVAGWSRRQSAAACSVAAFALLAASAGLSRVPRLIRVAPAEMVQPDVAVTTPAKAIELYHQKSVTAAPEGRMVPAAFEVPPVRKPAHPVAKTKLKHAEEATETVAPKANTPRFVRTAATATRKPRMMKAAEQDDMQPRFVTTEFVQPYVAVPVRGGWLLIEL</sequence>
<evidence type="ECO:0000259" key="2">
    <source>
        <dbReference type="Pfam" id="PF05569"/>
    </source>
</evidence>
<evidence type="ECO:0000313" key="4">
    <source>
        <dbReference type="Proteomes" id="UP000182427"/>
    </source>
</evidence>
<dbReference type="CDD" id="cd07341">
    <property type="entry name" value="M56_BlaR1_MecR1_like"/>
    <property type="match status" value="1"/>
</dbReference>
<keyword evidence="1" id="KW-1133">Transmembrane helix</keyword>
<dbReference type="InterPro" id="IPR008756">
    <property type="entry name" value="Peptidase_M56"/>
</dbReference>
<evidence type="ECO:0000313" key="3">
    <source>
        <dbReference type="EMBL" id="SDF25056.1"/>
    </source>
</evidence>
<dbReference type="RefSeq" id="WP_083344869.1">
    <property type="nucleotide sequence ID" value="NZ_LT629690.1"/>
</dbReference>
<feature type="transmembrane region" description="Helical" evidence="1">
    <location>
        <begin position="20"/>
        <end position="36"/>
    </location>
</feature>
<evidence type="ECO:0000256" key="1">
    <source>
        <dbReference type="SAM" id="Phobius"/>
    </source>
</evidence>
<feature type="transmembrane region" description="Helical" evidence="1">
    <location>
        <begin position="193"/>
        <end position="211"/>
    </location>
</feature>
<dbReference type="AlphaFoldDB" id="A0A1G7JJI8"/>
<feature type="transmembrane region" description="Helical" evidence="1">
    <location>
        <begin position="82"/>
        <end position="103"/>
    </location>
</feature>
<dbReference type="InterPro" id="IPR052173">
    <property type="entry name" value="Beta-lactam_resp_regulator"/>
</dbReference>
<dbReference type="PANTHER" id="PTHR34978">
    <property type="entry name" value="POSSIBLE SENSOR-TRANSDUCER PROTEIN BLAR"/>
    <property type="match status" value="1"/>
</dbReference>
<protein>
    <submittedName>
        <fullName evidence="3">Signal transducer regulating beta-lactamase production, contains metallopeptidase domain</fullName>
    </submittedName>
</protein>
<dbReference type="EMBL" id="LT629690">
    <property type="protein sequence ID" value="SDF25056.1"/>
    <property type="molecule type" value="Genomic_DNA"/>
</dbReference>
<keyword evidence="1" id="KW-0472">Membrane</keyword>
<gene>
    <name evidence="3" type="ORF">SAMN05444167_1843</name>
</gene>
<keyword evidence="1" id="KW-0812">Transmembrane</keyword>
<organism evidence="3 4">
    <name type="scientific">Terriglobus roseus</name>
    <dbReference type="NCBI Taxonomy" id="392734"/>
    <lineage>
        <taxon>Bacteria</taxon>
        <taxon>Pseudomonadati</taxon>
        <taxon>Acidobacteriota</taxon>
        <taxon>Terriglobia</taxon>
        <taxon>Terriglobales</taxon>
        <taxon>Acidobacteriaceae</taxon>
        <taxon>Terriglobus</taxon>
    </lineage>
</organism>
<reference evidence="3 4" key="1">
    <citation type="submission" date="2016-10" db="EMBL/GenBank/DDBJ databases">
        <authorList>
            <person name="de Groot N.N."/>
        </authorList>
    </citation>
    <scope>NUCLEOTIDE SEQUENCE [LARGE SCALE GENOMIC DNA]</scope>
    <source>
        <strain evidence="3 4">GAS232</strain>
    </source>
</reference>